<proteinExistence type="predicted"/>
<name>A0A9P5XMY0_9AGAR</name>
<keyword evidence="2" id="KW-1185">Reference proteome</keyword>
<organism evidence="1 2">
    <name type="scientific">Macrolepiota fuliginosa MF-IS2</name>
    <dbReference type="NCBI Taxonomy" id="1400762"/>
    <lineage>
        <taxon>Eukaryota</taxon>
        <taxon>Fungi</taxon>
        <taxon>Dikarya</taxon>
        <taxon>Basidiomycota</taxon>
        <taxon>Agaricomycotina</taxon>
        <taxon>Agaricomycetes</taxon>
        <taxon>Agaricomycetidae</taxon>
        <taxon>Agaricales</taxon>
        <taxon>Agaricineae</taxon>
        <taxon>Agaricaceae</taxon>
        <taxon>Macrolepiota</taxon>
    </lineage>
</organism>
<dbReference type="Proteomes" id="UP000807342">
    <property type="component" value="Unassembled WGS sequence"/>
</dbReference>
<sequence>QASPNIQVCTGAVGVGCITIPISSPSCISFTQGLSFLNKEVSSVVVPNRFVCTFFEWSGCRRLQGGSWNFIAGVSGMAGTVNFNDRASSFICFPA</sequence>
<feature type="non-terminal residue" evidence="1">
    <location>
        <position position="1"/>
    </location>
</feature>
<evidence type="ECO:0000313" key="2">
    <source>
        <dbReference type="Proteomes" id="UP000807342"/>
    </source>
</evidence>
<reference evidence="1" key="1">
    <citation type="submission" date="2020-11" db="EMBL/GenBank/DDBJ databases">
        <authorList>
            <consortium name="DOE Joint Genome Institute"/>
            <person name="Ahrendt S."/>
            <person name="Riley R."/>
            <person name="Andreopoulos W."/>
            <person name="Labutti K."/>
            <person name="Pangilinan J."/>
            <person name="Ruiz-Duenas F.J."/>
            <person name="Barrasa J.M."/>
            <person name="Sanchez-Garcia M."/>
            <person name="Camarero S."/>
            <person name="Miyauchi S."/>
            <person name="Serrano A."/>
            <person name="Linde D."/>
            <person name="Babiker R."/>
            <person name="Drula E."/>
            <person name="Ayuso-Fernandez I."/>
            <person name="Pacheco R."/>
            <person name="Padilla G."/>
            <person name="Ferreira P."/>
            <person name="Barriuso J."/>
            <person name="Kellner H."/>
            <person name="Castanera R."/>
            <person name="Alfaro M."/>
            <person name="Ramirez L."/>
            <person name="Pisabarro A.G."/>
            <person name="Kuo A."/>
            <person name="Tritt A."/>
            <person name="Lipzen A."/>
            <person name="He G."/>
            <person name="Yan M."/>
            <person name="Ng V."/>
            <person name="Cullen D."/>
            <person name="Martin F."/>
            <person name="Rosso M.-N."/>
            <person name="Henrissat B."/>
            <person name="Hibbett D."/>
            <person name="Martinez A.T."/>
            <person name="Grigoriev I.V."/>
        </authorList>
    </citation>
    <scope>NUCLEOTIDE SEQUENCE</scope>
    <source>
        <strain evidence="1">MF-IS2</strain>
    </source>
</reference>
<dbReference type="OrthoDB" id="2884912at2759"/>
<dbReference type="EMBL" id="MU151055">
    <property type="protein sequence ID" value="KAF9454353.1"/>
    <property type="molecule type" value="Genomic_DNA"/>
</dbReference>
<accession>A0A9P5XMY0</accession>
<evidence type="ECO:0000313" key="1">
    <source>
        <dbReference type="EMBL" id="KAF9454353.1"/>
    </source>
</evidence>
<gene>
    <name evidence="1" type="ORF">P691DRAFT_656567</name>
</gene>
<dbReference type="AlphaFoldDB" id="A0A9P5XMY0"/>
<dbReference type="Gene3D" id="2.60.20.10">
    <property type="entry name" value="Crystallins"/>
    <property type="match status" value="1"/>
</dbReference>
<protein>
    <submittedName>
        <fullName evidence="1">Uncharacterized protein</fullName>
    </submittedName>
</protein>
<comment type="caution">
    <text evidence="1">The sequence shown here is derived from an EMBL/GenBank/DDBJ whole genome shotgun (WGS) entry which is preliminary data.</text>
</comment>